<proteinExistence type="predicted"/>
<name>A0A221NY18_9ACTN</name>
<keyword evidence="3" id="KW-1185">Reference proteome</keyword>
<feature type="region of interest" description="Disordered" evidence="1">
    <location>
        <begin position="1"/>
        <end position="35"/>
    </location>
</feature>
<evidence type="ECO:0000313" key="3">
    <source>
        <dbReference type="Proteomes" id="UP000031501"/>
    </source>
</evidence>
<dbReference type="Proteomes" id="UP000031501">
    <property type="component" value="Chromosome"/>
</dbReference>
<organism evidence="2 3">
    <name type="scientific">Streptomyces pluripotens</name>
    <dbReference type="NCBI Taxonomy" id="1355015"/>
    <lineage>
        <taxon>Bacteria</taxon>
        <taxon>Bacillati</taxon>
        <taxon>Actinomycetota</taxon>
        <taxon>Actinomycetes</taxon>
        <taxon>Kitasatosporales</taxon>
        <taxon>Streptomycetaceae</taxon>
        <taxon>Streptomyces</taxon>
    </lineage>
</organism>
<reference evidence="2 3" key="1">
    <citation type="submission" date="2017-07" db="EMBL/GenBank/DDBJ databases">
        <title>Genome sequence of Streptomyces pluripotens MUSC 137T.</title>
        <authorList>
            <person name="Ser H.-L."/>
            <person name="Lee L.-H."/>
        </authorList>
    </citation>
    <scope>NUCLEOTIDE SEQUENCE [LARGE SCALE GENOMIC DNA]</scope>
    <source>
        <strain evidence="2 3">MUSC 137</strain>
    </source>
</reference>
<accession>A0A221NY18</accession>
<dbReference type="STRING" id="1355015.LK06_012350"/>
<sequence>MVRDRTAAPVVTSSPNHNATPDHDTAPDRPQITGRPQIWGTAVNKDTVPHLSVVARTREVL</sequence>
<dbReference type="EMBL" id="CP022433">
    <property type="protein sequence ID" value="ASN24889.1"/>
    <property type="molecule type" value="Genomic_DNA"/>
</dbReference>
<evidence type="ECO:0000256" key="1">
    <source>
        <dbReference type="SAM" id="MobiDB-lite"/>
    </source>
</evidence>
<evidence type="ECO:0000313" key="2">
    <source>
        <dbReference type="EMBL" id="ASN24889.1"/>
    </source>
</evidence>
<protein>
    <submittedName>
        <fullName evidence="2">Uncharacterized protein</fullName>
    </submittedName>
</protein>
<gene>
    <name evidence="2" type="ORF">LK07_13480</name>
</gene>
<dbReference type="AlphaFoldDB" id="A0A221NY18"/>
<dbReference type="KEGG" id="splu:LK06_012350"/>